<keyword evidence="1" id="KW-0732">Signal</keyword>
<name>A0A8S4QV19_9NEOP</name>
<dbReference type="OrthoDB" id="8122616at2759"/>
<proteinExistence type="predicted"/>
<reference evidence="2" key="1">
    <citation type="submission" date="2022-03" db="EMBL/GenBank/DDBJ databases">
        <authorList>
            <person name="Lindestad O."/>
        </authorList>
    </citation>
    <scope>NUCLEOTIDE SEQUENCE</scope>
</reference>
<accession>A0A8S4QV19</accession>
<dbReference type="CDD" id="cd20235">
    <property type="entry name" value="PFM_spherulin-2a-like"/>
    <property type="match status" value="1"/>
</dbReference>
<dbReference type="AlphaFoldDB" id="A0A8S4QV19"/>
<feature type="signal peptide" evidence="1">
    <location>
        <begin position="1"/>
        <end position="17"/>
    </location>
</feature>
<dbReference type="Gene3D" id="2.170.15.10">
    <property type="entry name" value="Proaerolysin, chain A, domain 3"/>
    <property type="match status" value="1"/>
</dbReference>
<protein>
    <submittedName>
        <fullName evidence="2">Jg17235 protein</fullName>
    </submittedName>
</protein>
<comment type="caution">
    <text evidence="2">The sequence shown here is derived from an EMBL/GenBank/DDBJ whole genome shotgun (WGS) entry which is preliminary data.</text>
</comment>
<evidence type="ECO:0000313" key="2">
    <source>
        <dbReference type="EMBL" id="CAH2221628.1"/>
    </source>
</evidence>
<keyword evidence="3" id="KW-1185">Reference proteome</keyword>
<dbReference type="EMBL" id="CAKXAJ010020369">
    <property type="protein sequence ID" value="CAH2221628.1"/>
    <property type="molecule type" value="Genomic_DNA"/>
</dbReference>
<feature type="chain" id="PRO_5035846583" evidence="1">
    <location>
        <begin position="18"/>
        <end position="292"/>
    </location>
</feature>
<dbReference type="SUPFAM" id="SSF56973">
    <property type="entry name" value="Aerolisin/ETX pore-forming domain"/>
    <property type="match status" value="1"/>
</dbReference>
<sequence>MRTALFTFSTLLLLIEAKITIDVKAGREITDTTISYSGYSKDVVSEKDINLFNINQINLKRAVRNHYGAIPKDVYLKSPTPWGDLYKKNNWDQVSRILTVKSAIIKEGSFKSVLILAQDFDNNSNKTIKVNAGISQSVENTLTTSWSSSKDVTISQEIEYDLNVIFAKVSGTTSFSYTSSWGKSEEKSESVTIGTNTGVEIELNPHQSATAVLSANRCSLEILVEYIVTLRGNVAINFKKKHEGHHFYGPSINSVMKSGGLETQKSFHETVRIGVFTDASLSVTDKISGLPL</sequence>
<evidence type="ECO:0000256" key="1">
    <source>
        <dbReference type="SAM" id="SignalP"/>
    </source>
</evidence>
<evidence type="ECO:0000313" key="3">
    <source>
        <dbReference type="Proteomes" id="UP000838756"/>
    </source>
</evidence>
<dbReference type="Proteomes" id="UP000838756">
    <property type="component" value="Unassembled WGS sequence"/>
</dbReference>
<gene>
    <name evidence="2" type="primary">jg17235</name>
    <name evidence="2" type="ORF">PAEG_LOCUS6709</name>
</gene>
<organism evidence="2 3">
    <name type="scientific">Pararge aegeria aegeria</name>
    <dbReference type="NCBI Taxonomy" id="348720"/>
    <lineage>
        <taxon>Eukaryota</taxon>
        <taxon>Metazoa</taxon>
        <taxon>Ecdysozoa</taxon>
        <taxon>Arthropoda</taxon>
        <taxon>Hexapoda</taxon>
        <taxon>Insecta</taxon>
        <taxon>Pterygota</taxon>
        <taxon>Neoptera</taxon>
        <taxon>Endopterygota</taxon>
        <taxon>Lepidoptera</taxon>
        <taxon>Glossata</taxon>
        <taxon>Ditrysia</taxon>
        <taxon>Papilionoidea</taxon>
        <taxon>Nymphalidae</taxon>
        <taxon>Satyrinae</taxon>
        <taxon>Satyrini</taxon>
        <taxon>Parargina</taxon>
        <taxon>Pararge</taxon>
    </lineage>
</organism>